<evidence type="ECO:0000313" key="3">
    <source>
        <dbReference type="Proteomes" id="UP000180088"/>
    </source>
</evidence>
<keyword evidence="4" id="KW-1185">Reference proteome</keyword>
<dbReference type="Proteomes" id="UP000180280">
    <property type="component" value="Unassembled WGS sequence"/>
</dbReference>
<dbReference type="OrthoDB" id="8605335at2"/>
<dbReference type="EMBL" id="MKCS01000001">
    <property type="protein sequence ID" value="OHX14110.1"/>
    <property type="molecule type" value="Genomic_DNA"/>
</dbReference>
<sequence length="110" mass="12500">METLALYAHAILAGGDNPRILGRERHARRWRERDCEVSLEECVYRFANGVVIQRSVEQDDYPGELACAECWIGYQVLELGESPGISPMQKTFDNACRESWWLAYHAAPGV</sequence>
<dbReference type="Proteomes" id="UP000180088">
    <property type="component" value="Unassembled WGS sequence"/>
</dbReference>
<evidence type="ECO:0000313" key="1">
    <source>
        <dbReference type="EMBL" id="OHX14110.1"/>
    </source>
</evidence>
<evidence type="ECO:0000313" key="4">
    <source>
        <dbReference type="Proteomes" id="UP000180280"/>
    </source>
</evidence>
<accession>A0A1S1X3V7</accession>
<proteinExistence type="predicted"/>
<evidence type="ECO:0000313" key="2">
    <source>
        <dbReference type="EMBL" id="OHX20319.1"/>
    </source>
</evidence>
<reference evidence="3 4" key="1">
    <citation type="submission" date="2016-09" db="EMBL/GenBank/DDBJ databases">
        <title>Chromobacterium muskegensis sp. nov., an insecticidal bacterium isolated from Sphagnum bogs.</title>
        <authorList>
            <person name="Sparks M.E."/>
            <person name="Blackburn M.B."/>
            <person name="Gundersen-Rindal D.E."/>
            <person name="Mitchell A."/>
            <person name="Farrar R."/>
            <person name="Kuhar D."/>
        </authorList>
    </citation>
    <scope>NUCLEOTIDE SEQUENCE [LARGE SCALE GENOMIC DNA]</scope>
    <source>
        <strain evidence="2 4">14B-1</strain>
        <strain evidence="1 3">37-2</strain>
    </source>
</reference>
<comment type="caution">
    <text evidence="1">The sequence shown here is derived from an EMBL/GenBank/DDBJ whole genome shotgun (WGS) entry which is preliminary data.</text>
</comment>
<dbReference type="RefSeq" id="WP_071112742.1">
    <property type="nucleotide sequence ID" value="NZ_MKCS01000001.1"/>
</dbReference>
<name>A0A1S1X3V7_9NEIS</name>
<dbReference type="STRING" id="1903179.BI347_11780"/>
<organism evidence="1 3">
    <name type="scientific">Chromobacterium sphagni</name>
    <dbReference type="NCBI Taxonomy" id="1903179"/>
    <lineage>
        <taxon>Bacteria</taxon>
        <taxon>Pseudomonadati</taxon>
        <taxon>Pseudomonadota</taxon>
        <taxon>Betaproteobacteria</taxon>
        <taxon>Neisseriales</taxon>
        <taxon>Chromobacteriaceae</taxon>
        <taxon>Chromobacterium</taxon>
    </lineage>
</organism>
<gene>
    <name evidence="2" type="ORF">BI344_07480</name>
    <name evidence="1" type="ORF">BI347_11780</name>
</gene>
<dbReference type="EMBL" id="MKCT01000017">
    <property type="protein sequence ID" value="OHX20319.1"/>
    <property type="molecule type" value="Genomic_DNA"/>
</dbReference>
<dbReference type="AlphaFoldDB" id="A0A1S1X3V7"/>
<protein>
    <submittedName>
        <fullName evidence="1">Uncharacterized protein</fullName>
    </submittedName>
</protein>